<evidence type="ECO:0000256" key="9">
    <source>
        <dbReference type="ARBA" id="ARBA00047838"/>
    </source>
</evidence>
<protein>
    <recommendedName>
        <fullName evidence="10">Imidazole glycerol phosphate synthase subunit HisF</fullName>
        <ecNumber evidence="10">4.3.2.10</ecNumber>
    </recommendedName>
    <alternativeName>
        <fullName evidence="10">IGP synthase cyclase subunit</fullName>
    </alternativeName>
    <alternativeName>
        <fullName evidence="10">IGP synthase subunit HisF</fullName>
    </alternativeName>
    <alternativeName>
        <fullName evidence="10">ImGP synthase subunit HisF</fullName>
        <shortName evidence="10">IGPS subunit HisF</shortName>
    </alternativeName>
</protein>
<gene>
    <name evidence="10 12" type="primary">hisF</name>
    <name evidence="12" type="ORF">CRECT_0022</name>
</gene>
<comment type="subunit">
    <text evidence="3 10">Heterodimer of HisH and HisF.</text>
</comment>
<dbReference type="Pfam" id="PF00977">
    <property type="entry name" value="His_biosynth"/>
    <property type="match status" value="1"/>
</dbReference>
<comment type="pathway">
    <text evidence="1 10">Amino-acid biosynthesis; L-histidine biosynthesis; L-histidine from 5-phospho-alpha-D-ribose 1-diphosphate: step 5/9.</text>
</comment>
<dbReference type="GO" id="GO:0016829">
    <property type="term" value="F:lyase activity"/>
    <property type="evidence" value="ECO:0007669"/>
    <property type="project" value="UniProtKB-KW"/>
</dbReference>
<evidence type="ECO:0000256" key="2">
    <source>
        <dbReference type="ARBA" id="ARBA00009667"/>
    </source>
</evidence>
<dbReference type="RefSeq" id="WP_002943329.1">
    <property type="nucleotide sequence ID" value="NZ_CP012543.1"/>
</dbReference>
<dbReference type="GO" id="GO:0000105">
    <property type="term" value="P:L-histidine biosynthetic process"/>
    <property type="evidence" value="ECO:0007669"/>
    <property type="project" value="UniProtKB-UniRule"/>
</dbReference>
<comment type="catalytic activity">
    <reaction evidence="9 10">
        <text>5-[(5-phospho-1-deoxy-D-ribulos-1-ylimino)methylamino]-1-(5-phospho-beta-D-ribosyl)imidazole-4-carboxamide + L-glutamine = D-erythro-1-(imidazol-4-yl)glycerol 3-phosphate + 5-amino-1-(5-phospho-beta-D-ribosyl)imidazole-4-carboxamide + L-glutamate + H(+)</text>
        <dbReference type="Rhea" id="RHEA:24793"/>
        <dbReference type="ChEBI" id="CHEBI:15378"/>
        <dbReference type="ChEBI" id="CHEBI:29985"/>
        <dbReference type="ChEBI" id="CHEBI:58278"/>
        <dbReference type="ChEBI" id="CHEBI:58359"/>
        <dbReference type="ChEBI" id="CHEBI:58475"/>
        <dbReference type="ChEBI" id="CHEBI:58525"/>
        <dbReference type="EC" id="4.3.2.10"/>
    </reaction>
</comment>
<dbReference type="GO" id="GO:0000107">
    <property type="term" value="F:imidazoleglycerol-phosphate synthase activity"/>
    <property type="evidence" value="ECO:0007669"/>
    <property type="project" value="UniProtKB-UniRule"/>
</dbReference>
<feature type="active site" evidence="10">
    <location>
        <position position="132"/>
    </location>
</feature>
<name>A0A6G5QJB0_CAMRE</name>
<keyword evidence="4 10" id="KW-0963">Cytoplasm</keyword>
<evidence type="ECO:0000313" key="12">
    <source>
        <dbReference type="EMBL" id="QCD45741.1"/>
    </source>
</evidence>
<evidence type="ECO:0000256" key="11">
    <source>
        <dbReference type="RuleBase" id="RU003657"/>
    </source>
</evidence>
<evidence type="ECO:0000256" key="3">
    <source>
        <dbReference type="ARBA" id="ARBA00011152"/>
    </source>
</evidence>
<dbReference type="Gene3D" id="3.20.20.70">
    <property type="entry name" value="Aldolase class I"/>
    <property type="match status" value="1"/>
</dbReference>
<sequence>MNHFAKRIIPCLDVKDGRVVKGVNFVGLVDAGDPVQVAKRYNEEGADELCFLDITASHLGRDTIVDVVERVARELFIPLTVGGGIRTIDDISRLLNVGCDKISLNSAAIKNPNLIDEAANKFGSQCVVVAIDAKRNSSGNLRDATRNLNANLRNKAQNFGETSRSLQDEILTENSEPCGYSVFINGGRLDTGRDALAWAKEAQERGAGEILLTSMDCDGVKNGFELNLTHIFSTLDIPVIASGGAGKMEHFKDAFLAGADACLAASIFHFREIEIKALKTYLRQNGIEVRL</sequence>
<dbReference type="InterPro" id="IPR013785">
    <property type="entry name" value="Aldolase_TIM"/>
</dbReference>
<dbReference type="PANTHER" id="PTHR21235:SF2">
    <property type="entry name" value="IMIDAZOLE GLYCEROL PHOSPHATE SYNTHASE HISHF"/>
    <property type="match status" value="1"/>
</dbReference>
<reference evidence="12 13" key="1">
    <citation type="submission" date="2016-07" db="EMBL/GenBank/DDBJ databases">
        <title>Comparative genomics of the Campylobacter concisus group.</title>
        <authorList>
            <person name="Miller W.G."/>
            <person name="Yee E."/>
            <person name="Chapman M.H."/>
            <person name="Huynh S."/>
            <person name="Bono J.L."/>
            <person name="On S.L.W."/>
            <person name="StLeger J."/>
            <person name="Foster G."/>
            <person name="Parker C.T."/>
        </authorList>
    </citation>
    <scope>NUCLEOTIDE SEQUENCE [LARGE SCALE GENOMIC DNA]</scope>
    <source>
        <strain evidence="12 13">ATCC 33238</strain>
    </source>
</reference>
<evidence type="ECO:0000256" key="6">
    <source>
        <dbReference type="ARBA" id="ARBA00023102"/>
    </source>
</evidence>
<dbReference type="PANTHER" id="PTHR21235">
    <property type="entry name" value="IMIDAZOLE GLYCEROL PHOSPHATE SYNTHASE SUBUNIT HISF/H IGP SYNTHASE SUBUNIT HISF/H"/>
    <property type="match status" value="1"/>
</dbReference>
<dbReference type="CDD" id="cd04731">
    <property type="entry name" value="HisF"/>
    <property type="match status" value="1"/>
</dbReference>
<comment type="function">
    <text evidence="8 10">IGPS catalyzes the conversion of PRFAR and glutamine to IGP, AICAR and glutamate. The HisF subunit catalyzes the cyclization activity that produces IGP and AICAR from PRFAR using the ammonia provided by the HisH subunit.</text>
</comment>
<evidence type="ECO:0000256" key="5">
    <source>
        <dbReference type="ARBA" id="ARBA00022605"/>
    </source>
</evidence>
<comment type="subcellular location">
    <subcellularLocation>
        <location evidence="10">Cytoplasm</location>
    </subcellularLocation>
</comment>
<proteinExistence type="inferred from homology"/>
<organism evidence="12 13">
    <name type="scientific">Campylobacter rectus</name>
    <name type="common">Wolinella recta</name>
    <dbReference type="NCBI Taxonomy" id="203"/>
    <lineage>
        <taxon>Bacteria</taxon>
        <taxon>Pseudomonadati</taxon>
        <taxon>Campylobacterota</taxon>
        <taxon>Epsilonproteobacteria</taxon>
        <taxon>Campylobacterales</taxon>
        <taxon>Campylobacteraceae</taxon>
        <taxon>Campylobacter</taxon>
    </lineage>
</organism>
<evidence type="ECO:0000256" key="7">
    <source>
        <dbReference type="ARBA" id="ARBA00023239"/>
    </source>
</evidence>
<evidence type="ECO:0000256" key="1">
    <source>
        <dbReference type="ARBA" id="ARBA00005091"/>
    </source>
</evidence>
<dbReference type="InterPro" id="IPR004651">
    <property type="entry name" value="HisF"/>
</dbReference>
<dbReference type="Proteomes" id="UP000502377">
    <property type="component" value="Chromosome"/>
</dbReference>
<keyword evidence="12" id="KW-0808">Transferase</keyword>
<dbReference type="SUPFAM" id="SSF51366">
    <property type="entry name" value="Ribulose-phoshate binding barrel"/>
    <property type="match status" value="1"/>
</dbReference>
<evidence type="ECO:0000256" key="4">
    <source>
        <dbReference type="ARBA" id="ARBA00022490"/>
    </source>
</evidence>
<keyword evidence="12" id="KW-0328">Glycosyltransferase</keyword>
<dbReference type="AlphaFoldDB" id="A0A6G5QJB0"/>
<keyword evidence="7 10" id="KW-0456">Lyase</keyword>
<comment type="similarity">
    <text evidence="2 10 11">Belongs to the HisA/HisF family.</text>
</comment>
<dbReference type="InterPro" id="IPR050064">
    <property type="entry name" value="IGPS_HisA/HisF"/>
</dbReference>
<dbReference type="UniPathway" id="UPA00031">
    <property type="reaction ID" value="UER00010"/>
</dbReference>
<evidence type="ECO:0000256" key="8">
    <source>
        <dbReference type="ARBA" id="ARBA00025475"/>
    </source>
</evidence>
<dbReference type="InterPro" id="IPR006062">
    <property type="entry name" value="His_biosynth"/>
</dbReference>
<accession>A0A6G5QJB0</accession>
<keyword evidence="5 10" id="KW-0028">Amino-acid biosynthesis</keyword>
<dbReference type="HAMAP" id="MF_01013">
    <property type="entry name" value="HisF"/>
    <property type="match status" value="1"/>
</dbReference>
<evidence type="ECO:0000313" key="13">
    <source>
        <dbReference type="Proteomes" id="UP000502377"/>
    </source>
</evidence>
<dbReference type="EMBL" id="CP012543">
    <property type="protein sequence ID" value="QCD45741.1"/>
    <property type="molecule type" value="Genomic_DNA"/>
</dbReference>
<dbReference type="GO" id="GO:0005737">
    <property type="term" value="C:cytoplasm"/>
    <property type="evidence" value="ECO:0007669"/>
    <property type="project" value="UniProtKB-SubCell"/>
</dbReference>
<dbReference type="KEGG" id="crx:CRECT_0022"/>
<dbReference type="EC" id="4.3.2.10" evidence="10"/>
<keyword evidence="6 10" id="KW-0368">Histidine biosynthesis</keyword>
<feature type="active site" evidence="10">
    <location>
        <position position="13"/>
    </location>
</feature>
<evidence type="ECO:0000256" key="10">
    <source>
        <dbReference type="HAMAP-Rule" id="MF_01013"/>
    </source>
</evidence>
<dbReference type="InterPro" id="IPR011060">
    <property type="entry name" value="RibuloseP-bd_barrel"/>
</dbReference>
<dbReference type="NCBIfam" id="TIGR00735">
    <property type="entry name" value="hisF"/>
    <property type="match status" value="1"/>
</dbReference>